<evidence type="ECO:0000313" key="2">
    <source>
        <dbReference type="EMBL" id="MCF0042522.1"/>
    </source>
</evidence>
<dbReference type="EMBL" id="JAJTTA010000004">
    <property type="protein sequence ID" value="MCF0042522.1"/>
    <property type="molecule type" value="Genomic_DNA"/>
</dbReference>
<reference evidence="2" key="1">
    <citation type="submission" date="2021-12" db="EMBL/GenBank/DDBJ databases">
        <title>Novel species in genus Dyadobacter.</title>
        <authorList>
            <person name="Ma C."/>
        </authorList>
    </citation>
    <scope>NUCLEOTIDE SEQUENCE</scope>
    <source>
        <strain evidence="2">CY399</strain>
    </source>
</reference>
<dbReference type="RefSeq" id="WP_234615373.1">
    <property type="nucleotide sequence ID" value="NZ_CP098806.1"/>
</dbReference>
<dbReference type="InterPro" id="IPR038636">
    <property type="entry name" value="Wzi_sf"/>
</dbReference>
<protein>
    <submittedName>
        <fullName evidence="2">Capsule assembly Wzi family protein</fullName>
    </submittedName>
</protein>
<name>A0A9X1PFW6_9BACT</name>
<feature type="signal peptide" evidence="1">
    <location>
        <begin position="1"/>
        <end position="19"/>
    </location>
</feature>
<dbReference type="Proteomes" id="UP001139700">
    <property type="component" value="Unassembled WGS sequence"/>
</dbReference>
<gene>
    <name evidence="2" type="ORF">LXM24_20635</name>
</gene>
<evidence type="ECO:0000313" key="3">
    <source>
        <dbReference type="Proteomes" id="UP001139700"/>
    </source>
</evidence>
<organism evidence="2 3">
    <name type="scientific">Dyadobacter fanqingshengii</name>
    <dbReference type="NCBI Taxonomy" id="2906443"/>
    <lineage>
        <taxon>Bacteria</taxon>
        <taxon>Pseudomonadati</taxon>
        <taxon>Bacteroidota</taxon>
        <taxon>Cytophagia</taxon>
        <taxon>Cytophagales</taxon>
        <taxon>Spirosomataceae</taxon>
        <taxon>Dyadobacter</taxon>
    </lineage>
</organism>
<evidence type="ECO:0000256" key="1">
    <source>
        <dbReference type="SAM" id="SignalP"/>
    </source>
</evidence>
<accession>A0A9X1PFW6</accession>
<dbReference type="AlphaFoldDB" id="A0A9X1PFW6"/>
<sequence>MKIFAYITIAWLSFNSVVAQSSRLSAGLEAQAGLTSDATVPFWLRSNQFGSIPLNGPSISLIGRAQVNYDSTKSSLLKWKTGVEGRFNVGKEHNFTLIQGYAGVKIGIFELQAGRTRDVVGLVDTTLSSGAFSISGNALGIPKVQFAIPDFYELPFANGLLAFKGSLAHGWLGEIPLQYGRIKSAKTQFHHKSFYGRIGGKNWRMKLYAGFNHQVFFGNESRIWANFDLSAAQTYKHVVLGKAWNYSKVGNHMGSMDAAIDYDTDKMKFLLYHQFFYEVGGLAHLSNLRDGLTGFSVTNKKKPSEQFIISKGLLEFFFSRNQGGESWSPITPSGDEDYYNNYLYTQGWSYKGLGLGNPLITTTNDLREGLPRYPTDYFTNNRVVALHLSLVISNLLWQFHTRLTYTNNYGTFGTSENGHTAGERHTPPIYGIFPQTPQFMGYVKIVRNLRKDTILSLTIAADSGKLLHASQGMFLTAAKAFR</sequence>
<dbReference type="Gene3D" id="2.40.160.130">
    <property type="entry name" value="Capsule assembly protein Wzi"/>
    <property type="match status" value="1"/>
</dbReference>
<keyword evidence="1" id="KW-0732">Signal</keyword>
<keyword evidence="3" id="KW-1185">Reference proteome</keyword>
<comment type="caution">
    <text evidence="2">The sequence shown here is derived from an EMBL/GenBank/DDBJ whole genome shotgun (WGS) entry which is preliminary data.</text>
</comment>
<proteinExistence type="predicted"/>
<feature type="chain" id="PRO_5040920756" evidence="1">
    <location>
        <begin position="20"/>
        <end position="482"/>
    </location>
</feature>